<evidence type="ECO:0000256" key="1">
    <source>
        <dbReference type="SAM" id="MobiDB-lite"/>
    </source>
</evidence>
<reference evidence="3 4" key="1">
    <citation type="submission" date="2011-02" db="EMBL/GenBank/DDBJ databases">
        <title>The Genome Sequence of Sphaeroforma arctica JP610.</title>
        <authorList>
            <consortium name="The Broad Institute Genome Sequencing Platform"/>
            <person name="Russ C."/>
            <person name="Cuomo C."/>
            <person name="Young S.K."/>
            <person name="Zeng Q."/>
            <person name="Gargeya S."/>
            <person name="Alvarado L."/>
            <person name="Berlin A."/>
            <person name="Chapman S.B."/>
            <person name="Chen Z."/>
            <person name="Freedman E."/>
            <person name="Gellesch M."/>
            <person name="Goldberg J."/>
            <person name="Griggs A."/>
            <person name="Gujja S."/>
            <person name="Heilman E."/>
            <person name="Heiman D."/>
            <person name="Howarth C."/>
            <person name="Mehta T."/>
            <person name="Neiman D."/>
            <person name="Pearson M."/>
            <person name="Roberts A."/>
            <person name="Saif S."/>
            <person name="Shea T."/>
            <person name="Shenoy N."/>
            <person name="Sisk P."/>
            <person name="Stolte C."/>
            <person name="Sykes S."/>
            <person name="White J."/>
            <person name="Yandava C."/>
            <person name="Burger G."/>
            <person name="Gray M.W."/>
            <person name="Holland P.W.H."/>
            <person name="King N."/>
            <person name="Lang F.B.F."/>
            <person name="Roger A.J."/>
            <person name="Ruiz-Trillo I."/>
            <person name="Haas B."/>
            <person name="Nusbaum C."/>
            <person name="Birren B."/>
        </authorList>
    </citation>
    <scope>NUCLEOTIDE SEQUENCE [LARGE SCALE GENOMIC DNA]</scope>
    <source>
        <strain evidence="3 4">JP610</strain>
    </source>
</reference>
<dbReference type="AlphaFoldDB" id="A0A0L0FY89"/>
<organism evidence="3 4">
    <name type="scientific">Sphaeroforma arctica JP610</name>
    <dbReference type="NCBI Taxonomy" id="667725"/>
    <lineage>
        <taxon>Eukaryota</taxon>
        <taxon>Ichthyosporea</taxon>
        <taxon>Ichthyophonida</taxon>
        <taxon>Sphaeroforma</taxon>
    </lineage>
</organism>
<evidence type="ECO:0000313" key="4">
    <source>
        <dbReference type="Proteomes" id="UP000054560"/>
    </source>
</evidence>
<dbReference type="Pfam" id="PF08064">
    <property type="entry name" value="UME"/>
    <property type="match status" value="1"/>
</dbReference>
<evidence type="ECO:0000259" key="2">
    <source>
        <dbReference type="SMART" id="SM00802"/>
    </source>
</evidence>
<name>A0A0L0FY89_9EUKA</name>
<dbReference type="Proteomes" id="UP000054560">
    <property type="component" value="Unassembled WGS sequence"/>
</dbReference>
<feature type="region of interest" description="Disordered" evidence="1">
    <location>
        <begin position="164"/>
        <end position="196"/>
    </location>
</feature>
<sequence length="252" mass="28209">MYSCTCLLRYLFSPSQFDLSSAIGVDTQPTPTPAAEISDEQLSVFLQQHLLAILTWLNGQLLSGAVVSRTRTMTAFARLLALIDGKYLYMVRGKVLGLLRLGLSSDVLVVSTLEAWRVFLRKLSFEQVHVILNESVFMLVSVLEDHEDSVAELLNLLIYDDDNTSEPGTQPNPSPHVHAHTTDTDTNQHEGQSPKNVTIDTRERAAHSRDALYVQLYILPQHPALERCRGVVERAIARLSFEDFLVQVCAYV</sequence>
<protein>
    <recommendedName>
        <fullName evidence="2">UME domain-containing protein</fullName>
    </recommendedName>
</protein>
<keyword evidence="4" id="KW-1185">Reference proteome</keyword>
<evidence type="ECO:0000313" key="3">
    <source>
        <dbReference type="EMBL" id="KNC81584.1"/>
    </source>
</evidence>
<dbReference type="EMBL" id="KQ242018">
    <property type="protein sequence ID" value="KNC81584.1"/>
    <property type="molecule type" value="Genomic_DNA"/>
</dbReference>
<gene>
    <name evidence="3" type="ORF">SARC_06103</name>
</gene>
<dbReference type="SMART" id="SM00802">
    <property type="entry name" value="UME"/>
    <property type="match status" value="1"/>
</dbReference>
<accession>A0A0L0FY89</accession>
<dbReference type="InterPro" id="IPR012993">
    <property type="entry name" value="UME"/>
</dbReference>
<dbReference type="GeneID" id="25906607"/>
<dbReference type="RefSeq" id="XP_014155486.1">
    <property type="nucleotide sequence ID" value="XM_014300011.1"/>
</dbReference>
<feature type="domain" description="UME" evidence="2">
    <location>
        <begin position="42"/>
        <end position="145"/>
    </location>
</feature>
<dbReference type="GO" id="GO:0004674">
    <property type="term" value="F:protein serine/threonine kinase activity"/>
    <property type="evidence" value="ECO:0007669"/>
    <property type="project" value="InterPro"/>
</dbReference>
<proteinExistence type="predicted"/>